<protein>
    <submittedName>
        <fullName evidence="2">Uncharacterized protein</fullName>
    </submittedName>
</protein>
<reference evidence="2" key="1">
    <citation type="submission" date="2020-02" db="EMBL/GenBank/DDBJ databases">
        <authorList>
            <person name="Meier V. D."/>
        </authorList>
    </citation>
    <scope>NUCLEOTIDE SEQUENCE</scope>
    <source>
        <strain evidence="2">AVDCRST_MAG30</strain>
    </source>
</reference>
<feature type="non-terminal residue" evidence="2">
    <location>
        <position position="1"/>
    </location>
</feature>
<feature type="region of interest" description="Disordered" evidence="1">
    <location>
        <begin position="78"/>
        <end position="105"/>
    </location>
</feature>
<feature type="non-terminal residue" evidence="2">
    <location>
        <position position="105"/>
    </location>
</feature>
<feature type="compositionally biased region" description="Low complexity" evidence="1">
    <location>
        <begin position="25"/>
        <end position="60"/>
    </location>
</feature>
<proteinExistence type="predicted"/>
<feature type="region of interest" description="Disordered" evidence="1">
    <location>
        <begin position="1"/>
        <end position="60"/>
    </location>
</feature>
<accession>A0A6J4RLV8</accession>
<evidence type="ECO:0000313" key="2">
    <source>
        <dbReference type="EMBL" id="CAA9472407.1"/>
    </source>
</evidence>
<evidence type="ECO:0000256" key="1">
    <source>
        <dbReference type="SAM" id="MobiDB-lite"/>
    </source>
</evidence>
<name>A0A6J4RLV8_9ACTN</name>
<dbReference type="EMBL" id="CADCVS010000038">
    <property type="protein sequence ID" value="CAA9472407.1"/>
    <property type="molecule type" value="Genomic_DNA"/>
</dbReference>
<organism evidence="2">
    <name type="scientific">uncultured Solirubrobacteraceae bacterium</name>
    <dbReference type="NCBI Taxonomy" id="1162706"/>
    <lineage>
        <taxon>Bacteria</taxon>
        <taxon>Bacillati</taxon>
        <taxon>Actinomycetota</taxon>
        <taxon>Thermoleophilia</taxon>
        <taxon>Solirubrobacterales</taxon>
        <taxon>Solirubrobacteraceae</taxon>
        <taxon>environmental samples</taxon>
    </lineage>
</organism>
<gene>
    <name evidence="2" type="ORF">AVDCRST_MAG30-203</name>
</gene>
<sequence length="105" mass="11636">RRDPQDLAAARHARPARALLRDGQGRLAAPPRQARRPAGARPRRPLAGPQERPHGLARPLPVLVRLPRVARDVHLRLPGPGAARARRPLRPRLLPHAQADRPRAL</sequence>
<dbReference type="AlphaFoldDB" id="A0A6J4RLV8"/>